<sequence length="48" mass="5340">MIARQPDNRLFSIKGFKMKDANRPPLLDDGLLVEKPSALHPAVKNIIA</sequence>
<protein>
    <submittedName>
        <fullName evidence="1">Uncharacterized protein</fullName>
    </submittedName>
</protein>
<dbReference type="EMBL" id="CP013251">
    <property type="protein sequence ID" value="AMO56522.1"/>
    <property type="molecule type" value="Genomic_DNA"/>
</dbReference>
<reference evidence="1 2" key="1">
    <citation type="journal article" date="2016" name="Front. Microbiol.">
        <title>Genomic Insight into the Host-Endosymbiont Relationship of Endozoicomonas montiporae CL-33(T) with its Coral Host.</title>
        <authorList>
            <person name="Ding J.-Y."/>
            <person name="Shiu J.-H."/>
            <person name="Chen W.-M."/>
            <person name="Chiang Y.-R."/>
            <person name="Tang S.-L."/>
        </authorList>
    </citation>
    <scope>NUCLEOTIDE SEQUENCE [LARGE SCALE GENOMIC DNA]</scope>
    <source>
        <strain evidence="1 2">CL-33</strain>
    </source>
</reference>
<dbReference type="RefSeq" id="WP_187300070.1">
    <property type="nucleotide sequence ID" value="NZ_CP013251.1"/>
</dbReference>
<name>A0A142BCP6_9GAMM</name>
<dbReference type="Proteomes" id="UP000071065">
    <property type="component" value="Chromosome"/>
</dbReference>
<gene>
    <name evidence="1" type="ORF">EZMO1_2433</name>
</gene>
<dbReference type="AlphaFoldDB" id="A0A142BCP6"/>
<proteinExistence type="predicted"/>
<evidence type="ECO:0000313" key="1">
    <source>
        <dbReference type="EMBL" id="AMO56522.1"/>
    </source>
</evidence>
<dbReference type="PATRIC" id="fig|570277.3.peg.2617"/>
<accession>A0A142BCP6</accession>
<dbReference type="KEGG" id="emp:EZMO1_2433"/>
<organism evidence="1 2">
    <name type="scientific">Endozoicomonas montiporae CL-33</name>
    <dbReference type="NCBI Taxonomy" id="570277"/>
    <lineage>
        <taxon>Bacteria</taxon>
        <taxon>Pseudomonadati</taxon>
        <taxon>Pseudomonadota</taxon>
        <taxon>Gammaproteobacteria</taxon>
        <taxon>Oceanospirillales</taxon>
        <taxon>Endozoicomonadaceae</taxon>
        <taxon>Endozoicomonas</taxon>
    </lineage>
</organism>
<evidence type="ECO:0000313" key="2">
    <source>
        <dbReference type="Proteomes" id="UP000071065"/>
    </source>
</evidence>